<dbReference type="Proteomes" id="UP000823769">
    <property type="component" value="Unassembled WGS sequence"/>
</dbReference>
<accession>A0A9D9NPK2</accession>
<evidence type="ECO:0000313" key="2">
    <source>
        <dbReference type="EMBL" id="MBO8480708.1"/>
    </source>
</evidence>
<sequence length="100" mass="11761">MGMFNFFGDNEHRVFNYKPIYYNPEEEERKRKFGAVDGTLEKEKKEGTYVPGSYIKGSMRDGHYQRTKAHLRKTQVIIGIVTMLLICAVLWFIAKFYSLL</sequence>
<name>A0A9D9NPK2_9BACT</name>
<dbReference type="AlphaFoldDB" id="A0A9D9NPK2"/>
<gene>
    <name evidence="2" type="ORF">IAB76_06345</name>
</gene>
<reference evidence="2" key="2">
    <citation type="journal article" date="2021" name="PeerJ">
        <title>Extensive microbial diversity within the chicken gut microbiome revealed by metagenomics and culture.</title>
        <authorList>
            <person name="Gilroy R."/>
            <person name="Ravi A."/>
            <person name="Getino M."/>
            <person name="Pursley I."/>
            <person name="Horton D.L."/>
            <person name="Alikhan N.F."/>
            <person name="Baker D."/>
            <person name="Gharbi K."/>
            <person name="Hall N."/>
            <person name="Watson M."/>
            <person name="Adriaenssens E.M."/>
            <person name="Foster-Nyarko E."/>
            <person name="Jarju S."/>
            <person name="Secka A."/>
            <person name="Antonio M."/>
            <person name="Oren A."/>
            <person name="Chaudhuri R.R."/>
            <person name="La Ragione R."/>
            <person name="Hildebrand F."/>
            <person name="Pallen M.J."/>
        </authorList>
    </citation>
    <scope>NUCLEOTIDE SEQUENCE</scope>
    <source>
        <strain evidence="2">B3-1481</strain>
    </source>
</reference>
<comment type="caution">
    <text evidence="2">The sequence shown here is derived from an EMBL/GenBank/DDBJ whole genome shotgun (WGS) entry which is preliminary data.</text>
</comment>
<reference evidence="2" key="1">
    <citation type="submission" date="2020-10" db="EMBL/GenBank/DDBJ databases">
        <authorList>
            <person name="Gilroy R."/>
        </authorList>
    </citation>
    <scope>NUCLEOTIDE SEQUENCE</scope>
    <source>
        <strain evidence="2">B3-1481</strain>
    </source>
</reference>
<proteinExistence type="predicted"/>
<keyword evidence="1" id="KW-0812">Transmembrane</keyword>
<organism evidence="2 3">
    <name type="scientific">Candidatus Cryptobacteroides avistercoris</name>
    <dbReference type="NCBI Taxonomy" id="2840758"/>
    <lineage>
        <taxon>Bacteria</taxon>
        <taxon>Pseudomonadati</taxon>
        <taxon>Bacteroidota</taxon>
        <taxon>Bacteroidia</taxon>
        <taxon>Bacteroidales</taxon>
        <taxon>Candidatus Cryptobacteroides</taxon>
    </lineage>
</organism>
<evidence type="ECO:0000313" key="3">
    <source>
        <dbReference type="Proteomes" id="UP000823769"/>
    </source>
</evidence>
<protein>
    <submittedName>
        <fullName evidence="2">Uncharacterized protein</fullName>
    </submittedName>
</protein>
<keyword evidence="1" id="KW-0472">Membrane</keyword>
<evidence type="ECO:0000256" key="1">
    <source>
        <dbReference type="SAM" id="Phobius"/>
    </source>
</evidence>
<feature type="transmembrane region" description="Helical" evidence="1">
    <location>
        <begin position="76"/>
        <end position="94"/>
    </location>
</feature>
<dbReference type="EMBL" id="JADILW010000089">
    <property type="protein sequence ID" value="MBO8480708.1"/>
    <property type="molecule type" value="Genomic_DNA"/>
</dbReference>
<keyword evidence="1" id="KW-1133">Transmembrane helix</keyword>